<organism evidence="2 3">
    <name type="scientific">Pseudohalioglobus sediminis</name>
    <dbReference type="NCBI Taxonomy" id="2606449"/>
    <lineage>
        <taxon>Bacteria</taxon>
        <taxon>Pseudomonadati</taxon>
        <taxon>Pseudomonadota</taxon>
        <taxon>Gammaproteobacteria</taxon>
        <taxon>Cellvibrionales</taxon>
        <taxon>Halieaceae</taxon>
        <taxon>Pseudohalioglobus</taxon>
    </lineage>
</organism>
<sequence length="547" mass="60238">MLFNMIRTNSHCEQSGQQQGVSASRGREKCSFERAGTSRWSGFTKYIGIAATLVTVAVHPAVANAAMEQVHDFESGKLDSLWCHGNCPTVTNNIPARTGKYSMRSSLSESSSNIKRTEGIFKNPTGRRMTWNKDYWIGFSVYMPANWKHYNKFEIVAQIHATKDPGESQQQPPFAIYTGSGDWKLTNRWGTGGSKKEWSLNSVYEDVGRWTDFVIHYKPSYTSSGVLRVWKNGALVAQRNGANAYKDNAGPYFTLGLYTGLFAATDGRPAKVVYHDALRVASGSSARYQDVAPPGTPGSGSGSIVTPPEAPESGDSSNDNGDTSTDRDGLDLVNLFDGSGLQMACHGNCPTLSSQFSRSGSKSMKSTVSTSSNNKKRTQAVVSNKSAREMVFDRDYWMGFSVYLPSGWQVPRKREIVAEIRRTPDAGERSSSAFEILTGDGDWTLRNNWGSGDRKWSLNSVYESVGRWTDFVIHYRPSYKSTGILEVWKNGTLVARRTGPNIERDAKGPYLALGLLKDYTSPSSQTVYHDSLRIASGSSARYSDVAP</sequence>
<evidence type="ECO:0000313" key="2">
    <source>
        <dbReference type="EMBL" id="KAA1189951.1"/>
    </source>
</evidence>
<evidence type="ECO:0008006" key="4">
    <source>
        <dbReference type="Google" id="ProtNLM"/>
    </source>
</evidence>
<dbReference type="Proteomes" id="UP000323708">
    <property type="component" value="Unassembled WGS sequence"/>
</dbReference>
<feature type="compositionally biased region" description="Polar residues" evidence="1">
    <location>
        <begin position="1"/>
        <end position="22"/>
    </location>
</feature>
<dbReference type="InterPro" id="IPR025975">
    <property type="entry name" value="Polysacc_lyase"/>
</dbReference>
<name>A0A5B0WUS5_9GAMM</name>
<dbReference type="Gene3D" id="2.60.120.200">
    <property type="match status" value="2"/>
</dbReference>
<dbReference type="AlphaFoldDB" id="A0A5B0WUS5"/>
<proteinExistence type="predicted"/>
<gene>
    <name evidence="2" type="ORF">F0M18_12815</name>
</gene>
<keyword evidence="3" id="KW-1185">Reference proteome</keyword>
<dbReference type="Pfam" id="PF14099">
    <property type="entry name" value="Polysacc_lyase"/>
    <property type="match status" value="2"/>
</dbReference>
<feature type="compositionally biased region" description="Low complexity" evidence="1">
    <location>
        <begin position="302"/>
        <end position="323"/>
    </location>
</feature>
<dbReference type="RefSeq" id="WP_149611852.1">
    <property type="nucleotide sequence ID" value="NZ_VTUX01000006.1"/>
</dbReference>
<feature type="region of interest" description="Disordered" evidence="1">
    <location>
        <begin position="1"/>
        <end position="25"/>
    </location>
</feature>
<feature type="region of interest" description="Disordered" evidence="1">
    <location>
        <begin position="285"/>
        <end position="331"/>
    </location>
</feature>
<feature type="region of interest" description="Disordered" evidence="1">
    <location>
        <begin position="352"/>
        <end position="382"/>
    </location>
</feature>
<evidence type="ECO:0000313" key="3">
    <source>
        <dbReference type="Proteomes" id="UP000323708"/>
    </source>
</evidence>
<accession>A0A5B0WUS5</accession>
<comment type="caution">
    <text evidence="2">The sequence shown here is derived from an EMBL/GenBank/DDBJ whole genome shotgun (WGS) entry which is preliminary data.</text>
</comment>
<feature type="compositionally biased region" description="Low complexity" evidence="1">
    <location>
        <begin position="353"/>
        <end position="373"/>
    </location>
</feature>
<dbReference type="EMBL" id="VTUX01000006">
    <property type="protein sequence ID" value="KAA1189951.1"/>
    <property type="molecule type" value="Genomic_DNA"/>
</dbReference>
<reference evidence="2 3" key="1">
    <citation type="submission" date="2019-09" db="EMBL/GenBank/DDBJ databases">
        <authorList>
            <person name="Chen X.-Y."/>
        </authorList>
    </citation>
    <scope>NUCLEOTIDE SEQUENCE [LARGE SCALE GENOMIC DNA]</scope>
    <source>
        <strain evidence="2 3">NY5</strain>
    </source>
</reference>
<protein>
    <recommendedName>
        <fullName evidence="4">Polysaccharide lyase</fullName>
    </recommendedName>
</protein>
<evidence type="ECO:0000256" key="1">
    <source>
        <dbReference type="SAM" id="MobiDB-lite"/>
    </source>
</evidence>